<accession>A0A0B6XBV0</accession>
<organism evidence="1 2">
    <name type="scientific">Xenorhabdus bovienii</name>
    <name type="common">Xenorhabdus nematophila subsp. bovienii</name>
    <dbReference type="NCBI Taxonomy" id="40576"/>
    <lineage>
        <taxon>Bacteria</taxon>
        <taxon>Pseudomonadati</taxon>
        <taxon>Pseudomonadota</taxon>
        <taxon>Gammaproteobacteria</taxon>
        <taxon>Enterobacterales</taxon>
        <taxon>Morganellaceae</taxon>
        <taxon>Xenorhabdus</taxon>
    </lineage>
</organism>
<dbReference type="AlphaFoldDB" id="A0A0B6XBV0"/>
<proteinExistence type="predicted"/>
<name>A0A0B6XBV0_XENBV</name>
<evidence type="ECO:0000313" key="1">
    <source>
        <dbReference type="EMBL" id="CDM91075.1"/>
    </source>
</evidence>
<sequence length="125" mass="14920">MGLDIYFLSDDKNDIQDDINEKTQVGYFRKINSLFNWVNINVQSIENCTTILIPKDVLIKLSSILDELTPDNCHKLFPTCDGFFFGSAEYDKYYWFDVEEVKNWLNGILNSFDFENQNLYFWAWW</sequence>
<evidence type="ECO:0000313" key="2">
    <source>
        <dbReference type="Proteomes" id="UP000032930"/>
    </source>
</evidence>
<dbReference type="KEGG" id="xbv:XBW1_3719"/>
<gene>
    <name evidence="1" type="ORF">XBW1_3719</name>
</gene>
<reference evidence="1 2" key="1">
    <citation type="submission" date="2014-02" db="EMBL/GenBank/DDBJ databases">
        <authorList>
            <person name="Genoscope - CEA"/>
        </authorList>
    </citation>
    <scope>NUCLEOTIDE SEQUENCE [LARGE SCALE GENOMIC DNA]</scope>
    <source>
        <strain evidence="1 2">CS03</strain>
    </source>
</reference>
<dbReference type="RefSeq" id="WP_046337353.1">
    <property type="nucleotide sequence ID" value="NZ_CAWMEF010000001.1"/>
</dbReference>
<dbReference type="EMBL" id="FO818637">
    <property type="protein sequence ID" value="CDM91075.1"/>
    <property type="molecule type" value="Genomic_DNA"/>
</dbReference>
<dbReference type="Proteomes" id="UP000032930">
    <property type="component" value="Chromosome"/>
</dbReference>
<protein>
    <submittedName>
        <fullName evidence="1">Uncharacterized protein</fullName>
    </submittedName>
</protein>